<gene>
    <name evidence="13" type="ORF">NEZAVI_LOCUS8208</name>
</gene>
<sequence length="285" mass="31049">MGNLVNEFNLESGQNVLLVNSREADSSDIVKKVESINNFVHPGGVVKVENVGRLSLGDHKPSSFDVIISDVVAPRTIQHDSDLFEVYLTYLKPQGRFIIQEAVKSLDSLTSILKLNGFRNISESKNIVVDDDEKSKLSDVLKSETFHLIQIEGQKPNYDVGSSAKINLPVSDNVAAVWKLDDTVDDDIIDADDLLDEEDLKKPDPASLKVCGTTGKRKACKNCSCGLADELEKEASAVKETPKSSCGSCYLGDAFRCASCPYLGMPPFKPGEKIQLSGIQLKADV</sequence>
<dbReference type="InterPro" id="IPR049011">
    <property type="entry name" value="Anamorsin_N_metazoan"/>
</dbReference>
<dbReference type="CDD" id="cd02440">
    <property type="entry name" value="AdoMet_MTases"/>
    <property type="match status" value="1"/>
</dbReference>
<keyword evidence="14" id="KW-1185">Reference proteome</keyword>
<protein>
    <recommendedName>
        <fullName evidence="10">Anamorsin homolog</fullName>
    </recommendedName>
    <alternativeName>
        <fullName evidence="10">Fe-S cluster assembly protein DRE2 homolog</fullName>
    </alternativeName>
</protein>
<keyword evidence="6 10" id="KW-0479">Metal-binding</keyword>
<evidence type="ECO:0000256" key="4">
    <source>
        <dbReference type="ARBA" id="ARBA00022490"/>
    </source>
</evidence>
<evidence type="ECO:0000259" key="11">
    <source>
        <dbReference type="Pfam" id="PF05093"/>
    </source>
</evidence>
<dbReference type="PANTHER" id="PTHR13273">
    <property type="entry name" value="ANAMORSIN"/>
    <property type="match status" value="1"/>
</dbReference>
<evidence type="ECO:0000256" key="6">
    <source>
        <dbReference type="ARBA" id="ARBA00022723"/>
    </source>
</evidence>
<feature type="binding site" evidence="10">
    <location>
        <position position="257"/>
    </location>
    <ligand>
        <name>[4Fe-4S] cluster</name>
        <dbReference type="ChEBI" id="CHEBI:49883"/>
    </ligand>
</feature>
<reference evidence="13" key="1">
    <citation type="submission" date="2022-01" db="EMBL/GenBank/DDBJ databases">
        <authorList>
            <person name="King R."/>
        </authorList>
    </citation>
    <scope>NUCLEOTIDE SEQUENCE</scope>
</reference>
<dbReference type="PANTHER" id="PTHR13273:SF14">
    <property type="entry name" value="ANAMORSIN"/>
    <property type="match status" value="1"/>
</dbReference>
<dbReference type="Pfam" id="PF20922">
    <property type="entry name" value="Anamorsin_N"/>
    <property type="match status" value="1"/>
</dbReference>
<evidence type="ECO:0000256" key="1">
    <source>
        <dbReference type="ARBA" id="ARBA00001966"/>
    </source>
</evidence>
<feature type="short sequence motif" description="Cx2C motif 1" evidence="10">
    <location>
        <begin position="246"/>
        <end position="249"/>
    </location>
</feature>
<keyword evidence="4 10" id="KW-0963">Cytoplasm</keyword>
<evidence type="ECO:0000256" key="8">
    <source>
        <dbReference type="ARBA" id="ARBA00023014"/>
    </source>
</evidence>
<comment type="domain">
    <text evidence="10">The N-terminal domain has structural similarity with S-adenosyl-L-methionine-dependent methyltransferases, but does not bind S-adenosyl-L-methionine. It is required for correct assembly of the 2 Fe-S clusters.</text>
</comment>
<evidence type="ECO:0000256" key="2">
    <source>
        <dbReference type="ARBA" id="ARBA00008169"/>
    </source>
</evidence>
<feature type="binding site" evidence="10">
    <location>
        <position position="220"/>
    </location>
    <ligand>
        <name>[2Fe-2S] cluster</name>
        <dbReference type="ChEBI" id="CHEBI:190135"/>
    </ligand>
</feature>
<dbReference type="GO" id="GO:0046872">
    <property type="term" value="F:metal ion binding"/>
    <property type="evidence" value="ECO:0007669"/>
    <property type="project" value="UniProtKB-KW"/>
</dbReference>
<evidence type="ECO:0000256" key="3">
    <source>
        <dbReference type="ARBA" id="ARBA00022485"/>
    </source>
</evidence>
<name>A0A9P0HAH1_NEZVI</name>
<comment type="domain">
    <text evidence="10">The C-terminal domain binds 2 Fe-S clusters but is otherwise mostly in an intrinsically disordered conformation.</text>
</comment>
<feature type="binding site" evidence="10">
    <location>
        <position position="225"/>
    </location>
    <ligand>
        <name>[2Fe-2S] cluster</name>
        <dbReference type="ChEBI" id="CHEBI:190135"/>
    </ligand>
</feature>
<feature type="domain" description="Anamorsin C-terminal" evidence="11">
    <location>
        <begin position="240"/>
        <end position="276"/>
    </location>
</feature>
<keyword evidence="9 10" id="KW-0496">Mitochondrion</keyword>
<dbReference type="GO" id="GO:0009055">
    <property type="term" value="F:electron transfer activity"/>
    <property type="evidence" value="ECO:0007669"/>
    <property type="project" value="UniProtKB-UniRule"/>
</dbReference>
<accession>A0A9P0HAH1</accession>
<dbReference type="GO" id="GO:0051539">
    <property type="term" value="F:4 iron, 4 sulfur cluster binding"/>
    <property type="evidence" value="ECO:0007669"/>
    <property type="project" value="UniProtKB-KW"/>
</dbReference>
<keyword evidence="3 10" id="KW-0004">4Fe-4S</keyword>
<feature type="binding site" evidence="10">
    <location>
        <position position="211"/>
    </location>
    <ligand>
        <name>[2Fe-2S] cluster</name>
        <dbReference type="ChEBI" id="CHEBI:190135"/>
    </ligand>
</feature>
<evidence type="ECO:0000256" key="5">
    <source>
        <dbReference type="ARBA" id="ARBA00022714"/>
    </source>
</evidence>
<evidence type="ECO:0000256" key="7">
    <source>
        <dbReference type="ARBA" id="ARBA00023004"/>
    </source>
</evidence>
<keyword evidence="7 10" id="KW-0408">Iron</keyword>
<keyword evidence="8 10" id="KW-0411">Iron-sulfur</keyword>
<feature type="binding site" evidence="10">
    <location>
        <position position="246"/>
    </location>
    <ligand>
        <name>[4Fe-4S] cluster</name>
        <dbReference type="ChEBI" id="CHEBI:49883"/>
    </ligand>
</feature>
<feature type="domain" description="Anamorsin N-terminal" evidence="12">
    <location>
        <begin position="13"/>
        <end position="163"/>
    </location>
</feature>
<feature type="region of interest" description="Fe-S binding site B" evidence="10">
    <location>
        <begin position="246"/>
        <end position="260"/>
    </location>
</feature>
<feature type="binding site" evidence="10">
    <location>
        <position position="223"/>
    </location>
    <ligand>
        <name>[2Fe-2S] cluster</name>
        <dbReference type="ChEBI" id="CHEBI:190135"/>
    </ligand>
</feature>
<dbReference type="OrthoDB" id="311633at2759"/>
<evidence type="ECO:0000313" key="14">
    <source>
        <dbReference type="Proteomes" id="UP001152798"/>
    </source>
</evidence>
<comment type="domain">
    <text evidence="10">The twin Cx2C motifs are involved in the recognition by the mitochondrial MIA40-ERV1 disulfide relay system. The formation of 2 disulfide bonds in the Cx2C motifs through dithiol/disulfide exchange reactions effectively traps the protein in the mitochondrial intermembrane space.</text>
</comment>
<evidence type="ECO:0000256" key="10">
    <source>
        <dbReference type="HAMAP-Rule" id="MF_03115"/>
    </source>
</evidence>
<dbReference type="HAMAP" id="MF_03115">
    <property type="entry name" value="Anamorsin"/>
    <property type="match status" value="1"/>
</dbReference>
<comment type="cofactor">
    <cofactor evidence="10">
        <name>[2Fe-2S] cluster</name>
        <dbReference type="ChEBI" id="CHEBI:190135"/>
    </cofactor>
</comment>
<dbReference type="InterPro" id="IPR029063">
    <property type="entry name" value="SAM-dependent_MTases_sf"/>
</dbReference>
<proteinExistence type="inferred from homology"/>
<dbReference type="GO" id="GO:0051537">
    <property type="term" value="F:2 iron, 2 sulfur cluster binding"/>
    <property type="evidence" value="ECO:0007669"/>
    <property type="project" value="UniProtKB-UniRule"/>
</dbReference>
<comment type="subunit">
    <text evidence="10">Monomer.</text>
</comment>
<dbReference type="Gene3D" id="3.40.50.150">
    <property type="entry name" value="Vaccinia Virus protein VP39"/>
    <property type="match status" value="1"/>
</dbReference>
<comment type="cofactor">
    <cofactor evidence="1 10">
        <name>[4Fe-4S] cluster</name>
        <dbReference type="ChEBI" id="CHEBI:49883"/>
    </cofactor>
</comment>
<dbReference type="SUPFAM" id="SSF53335">
    <property type="entry name" value="S-adenosyl-L-methionine-dependent methyltransferases"/>
    <property type="match status" value="1"/>
</dbReference>
<comment type="subcellular location">
    <subcellularLocation>
        <location evidence="10">Cytoplasm</location>
    </subcellularLocation>
    <subcellularLocation>
        <location evidence="10">Mitochondrion intermembrane space</location>
    </subcellularLocation>
</comment>
<dbReference type="GO" id="GO:0016226">
    <property type="term" value="P:iron-sulfur cluster assembly"/>
    <property type="evidence" value="ECO:0007669"/>
    <property type="project" value="UniProtKB-UniRule"/>
</dbReference>
<comment type="function">
    <text evidence="10">Component of the cytosolic iron-sulfur (Fe-S) protein assembly (CIA) machinery. Required for the maturation of extramitochondrial Fe-S proteins. Part of an electron transfer chain functioning in an early step of cytosolic Fe-S biogenesis, facilitating the de novo assembly of a [4Fe-4S] cluster on the cytosolic Fe-S scaffold complex. Electrons are transferred from NADPH via a FAD- and FMN-containing diflavin oxidoreductase. Together with the diflavin oxidoreductase, also required for the assembly of the diferric tyrosyl radical cofactor of ribonucleotide reductase (RNR), probably by providing electrons for reduction during radical cofactor maturation in the catalytic small subunit.</text>
</comment>
<dbReference type="Proteomes" id="UP001152798">
    <property type="component" value="Chromosome 4"/>
</dbReference>
<feature type="binding site" evidence="10">
    <location>
        <position position="249"/>
    </location>
    <ligand>
        <name>[4Fe-4S] cluster</name>
        <dbReference type="ChEBI" id="CHEBI:49883"/>
    </ligand>
</feature>
<dbReference type="AlphaFoldDB" id="A0A9P0HAH1"/>
<feature type="binding site" evidence="10">
    <location>
        <position position="260"/>
    </location>
    <ligand>
        <name>[4Fe-4S] cluster</name>
        <dbReference type="ChEBI" id="CHEBI:49883"/>
    </ligand>
</feature>
<dbReference type="EMBL" id="OV725080">
    <property type="protein sequence ID" value="CAH1398595.1"/>
    <property type="molecule type" value="Genomic_DNA"/>
</dbReference>
<evidence type="ECO:0000256" key="9">
    <source>
        <dbReference type="ARBA" id="ARBA00023128"/>
    </source>
</evidence>
<dbReference type="GO" id="GO:0005758">
    <property type="term" value="C:mitochondrial intermembrane space"/>
    <property type="evidence" value="ECO:0007669"/>
    <property type="project" value="UniProtKB-SubCell"/>
</dbReference>
<comment type="similarity">
    <text evidence="2 10">Belongs to the anamorsin family.</text>
</comment>
<dbReference type="InterPro" id="IPR007785">
    <property type="entry name" value="Anamorsin"/>
</dbReference>
<feature type="short sequence motif" description="Cx2C motif 2" evidence="10">
    <location>
        <begin position="257"/>
        <end position="260"/>
    </location>
</feature>
<dbReference type="Pfam" id="PF05093">
    <property type="entry name" value="CIAPIN1"/>
    <property type="match status" value="1"/>
</dbReference>
<dbReference type="InterPro" id="IPR046408">
    <property type="entry name" value="CIAPIN1"/>
</dbReference>
<evidence type="ECO:0000313" key="13">
    <source>
        <dbReference type="EMBL" id="CAH1398595.1"/>
    </source>
</evidence>
<keyword evidence="5 10" id="KW-0001">2Fe-2S</keyword>
<evidence type="ECO:0000259" key="12">
    <source>
        <dbReference type="Pfam" id="PF20922"/>
    </source>
</evidence>
<organism evidence="13 14">
    <name type="scientific">Nezara viridula</name>
    <name type="common">Southern green stink bug</name>
    <name type="synonym">Cimex viridulus</name>
    <dbReference type="NCBI Taxonomy" id="85310"/>
    <lineage>
        <taxon>Eukaryota</taxon>
        <taxon>Metazoa</taxon>
        <taxon>Ecdysozoa</taxon>
        <taxon>Arthropoda</taxon>
        <taxon>Hexapoda</taxon>
        <taxon>Insecta</taxon>
        <taxon>Pterygota</taxon>
        <taxon>Neoptera</taxon>
        <taxon>Paraneoptera</taxon>
        <taxon>Hemiptera</taxon>
        <taxon>Heteroptera</taxon>
        <taxon>Panheteroptera</taxon>
        <taxon>Pentatomomorpha</taxon>
        <taxon>Pentatomoidea</taxon>
        <taxon>Pentatomidae</taxon>
        <taxon>Pentatominae</taxon>
        <taxon>Nezara</taxon>
    </lineage>
</organism>
<comment type="caution">
    <text evidence="10">Lacks conserved residue(s) required for the propagation of feature annotation.</text>
</comment>